<dbReference type="AlphaFoldDB" id="A0A5U1KEP2"/>
<comment type="caution">
    <text evidence="1">The sequence shown here is derived from an EMBL/GenBank/DDBJ whole genome shotgun (WGS) entry which is preliminary data.</text>
</comment>
<name>A0A5U1KEP2_SALER</name>
<protein>
    <submittedName>
        <fullName evidence="1">EAL domain-containing protein</fullName>
    </submittedName>
</protein>
<accession>A0A5U1KEP2</accession>
<evidence type="ECO:0000313" key="1">
    <source>
        <dbReference type="EMBL" id="EBO7403039.1"/>
    </source>
</evidence>
<feature type="non-terminal residue" evidence="1">
    <location>
        <position position="1"/>
    </location>
</feature>
<organism evidence="1">
    <name type="scientific">Salmonella enterica</name>
    <name type="common">Salmonella choleraesuis</name>
    <dbReference type="NCBI Taxonomy" id="28901"/>
    <lineage>
        <taxon>Bacteria</taxon>
        <taxon>Pseudomonadati</taxon>
        <taxon>Pseudomonadota</taxon>
        <taxon>Gammaproteobacteria</taxon>
        <taxon>Enterobacterales</taxon>
        <taxon>Enterobacteriaceae</taxon>
        <taxon>Salmonella</taxon>
    </lineage>
</organism>
<proteinExistence type="predicted"/>
<reference evidence="1" key="1">
    <citation type="submission" date="2018-08" db="EMBL/GenBank/DDBJ databases">
        <authorList>
            <consortium name="PulseNet: The National Subtyping Network for Foodborne Disease Surveillance"/>
            <person name="Tarr C.L."/>
            <person name="Trees E."/>
            <person name="Katz L.S."/>
            <person name="Carleton-Romer H.A."/>
            <person name="Stroika S."/>
            <person name="Kucerova Z."/>
            <person name="Roache K.F."/>
            <person name="Sabol A.L."/>
            <person name="Besser J."/>
            <person name="Gerner-Smidt P."/>
        </authorList>
    </citation>
    <scope>NUCLEOTIDE SEQUENCE</scope>
    <source>
        <strain evidence="1">PNUSAS049575</strain>
    </source>
</reference>
<gene>
    <name evidence="1" type="ORF">D0O34_25830</name>
</gene>
<sequence length="33" mass="3708">RGGDYLQGWHCGAPMPFGLFHFRLTQKSQPAFG</sequence>
<dbReference type="EMBL" id="AAGJMA010000086">
    <property type="protein sequence ID" value="EBO7403039.1"/>
    <property type="molecule type" value="Genomic_DNA"/>
</dbReference>